<dbReference type="InterPro" id="IPR052344">
    <property type="entry name" value="Transposase-related"/>
</dbReference>
<dbReference type="Proteomes" id="UP001145094">
    <property type="component" value="Unassembled WGS sequence"/>
</dbReference>
<dbReference type="InterPro" id="IPR024474">
    <property type="entry name" value="Znf_dom_IS66"/>
</dbReference>
<evidence type="ECO:0000259" key="2">
    <source>
        <dbReference type="Pfam" id="PF13005"/>
    </source>
</evidence>
<dbReference type="AlphaFoldDB" id="A0A9W6FJC7"/>
<dbReference type="Pfam" id="PF13007">
    <property type="entry name" value="LZ_Tnp_IS66"/>
    <property type="match status" value="1"/>
</dbReference>
<feature type="domain" description="Transposase IS66 zinc-finger binding" evidence="2">
    <location>
        <begin position="127"/>
        <end position="171"/>
    </location>
</feature>
<dbReference type="EMBL" id="BSCH01000024">
    <property type="protein sequence ID" value="GLG91688.1"/>
    <property type="molecule type" value="Genomic_DNA"/>
</dbReference>
<accession>A0A9W6FJC7</accession>
<feature type="domain" description="Transposase TnpC homeodomain" evidence="3">
    <location>
        <begin position="48"/>
        <end position="119"/>
    </location>
</feature>
<protein>
    <submittedName>
        <fullName evidence="4">Transposase</fullName>
    </submittedName>
</protein>
<dbReference type="RefSeq" id="WP_281845804.1">
    <property type="nucleotide sequence ID" value="NZ_BSCH01000024.1"/>
</dbReference>
<dbReference type="InterPro" id="IPR024463">
    <property type="entry name" value="Transposase_TnpC_homeodom"/>
</dbReference>
<name>A0A9W6FJC7_9FIRM</name>
<evidence type="ECO:0000313" key="5">
    <source>
        <dbReference type="Proteomes" id="UP001145094"/>
    </source>
</evidence>
<sequence>MASSAKDIQLRELKDTVSQLKTMVSEQTELIRSLRLMIDEKSSHEKALQEQVDYLTKKLFGSSSEKRSDDIPGQQNLFDEAEMEQDPSLLEEETVIREHTRKKKAAHEELFKGLKVEKVVIPLPEEDRICPVCGTQMVLIGEEYVRRELEFIPATCKVIEYYSQSYGCPSCKEGLGDTEKPVIVKSQVPAALVGKGPASASTVAWTMYQKYANGLPLYRQEKDWKQYGAQISRTTLANWIIYCSQNYFQPMYDYFHRELLKRSFAMADETRVQVLNEEGRRAQTQSFMWLFRSGEDGLPAIILYGYSPTRSGSHAREFLEGYSGYLETDGYQGYNNLPEIRRCSCWAHIRRYFIDAVPKGKQYDYSQPAVQGVQYCNRLFAIEDSINKKYPGDYEKRKQLRLEKEKPVLEAFWSWLDQQKPVRNTRMDKAVNYVLNRRDTAETYLEDGRCSFTNNLSENAIRPFAVGRKNWLFSNSVEGANASAVVYTMVEMAKAHGLNIYGYLKFLLEHRPGKDMTDEQLAELAPWSEKLLSKIACEL</sequence>
<dbReference type="NCBIfam" id="NF033517">
    <property type="entry name" value="transpos_IS66"/>
    <property type="match status" value="1"/>
</dbReference>
<evidence type="ECO:0000313" key="4">
    <source>
        <dbReference type="EMBL" id="GLG91688.1"/>
    </source>
</evidence>
<evidence type="ECO:0000259" key="1">
    <source>
        <dbReference type="Pfam" id="PF03050"/>
    </source>
</evidence>
<dbReference type="PANTHER" id="PTHR33678">
    <property type="entry name" value="BLL1576 PROTEIN"/>
    <property type="match status" value="1"/>
</dbReference>
<organism evidence="4 5">
    <name type="scientific">Sellimonas catena</name>
    <dbReference type="NCBI Taxonomy" id="2994035"/>
    <lineage>
        <taxon>Bacteria</taxon>
        <taxon>Bacillati</taxon>
        <taxon>Bacillota</taxon>
        <taxon>Clostridia</taxon>
        <taxon>Lachnospirales</taxon>
        <taxon>Lachnospiraceae</taxon>
        <taxon>Sellimonas</taxon>
    </lineage>
</organism>
<reference evidence="4" key="1">
    <citation type="submission" date="2022-11" db="EMBL/GenBank/DDBJ databases">
        <title>Draft genome sequence of Sellimonas catena strain 18CBH55.</title>
        <authorList>
            <person name="Atsushi H."/>
            <person name="Moriya O."/>
            <person name="Mitsuo S."/>
        </authorList>
    </citation>
    <scope>NUCLEOTIDE SEQUENCE</scope>
    <source>
        <strain evidence="4">18CBH55</strain>
    </source>
</reference>
<reference evidence="4" key="3">
    <citation type="journal article" date="2023" name="Int. J. Syst. Evol. Microbiol.">
        <title>Sellimonas catena sp. nov., isolated from human faeces.</title>
        <authorList>
            <person name="Hisatomi A."/>
            <person name="Ohkuma M."/>
            <person name="Sakamoto M."/>
        </authorList>
    </citation>
    <scope>NUCLEOTIDE SEQUENCE</scope>
    <source>
        <strain evidence="4">18CBH55</strain>
    </source>
</reference>
<comment type="caution">
    <text evidence="4">The sequence shown here is derived from an EMBL/GenBank/DDBJ whole genome shotgun (WGS) entry which is preliminary data.</text>
</comment>
<proteinExistence type="predicted"/>
<evidence type="ECO:0000259" key="3">
    <source>
        <dbReference type="Pfam" id="PF13007"/>
    </source>
</evidence>
<reference evidence="4" key="2">
    <citation type="submission" date="2022-11" db="EMBL/GenBank/DDBJ databases">
        <title>Draft genome sequence of Sellimonas catena strain 18CBH55.</title>
        <authorList>
            <person name="Hisatomi A."/>
            <person name="Ohkuma M."/>
            <person name="Sakamoto M."/>
        </authorList>
    </citation>
    <scope>NUCLEOTIDE SEQUENCE</scope>
    <source>
        <strain evidence="4">18CBH55</strain>
    </source>
</reference>
<dbReference type="InterPro" id="IPR004291">
    <property type="entry name" value="Transposase_IS66_central"/>
</dbReference>
<feature type="domain" description="Transposase IS66 central" evidence="1">
    <location>
        <begin position="195"/>
        <end position="481"/>
    </location>
</feature>
<dbReference type="Pfam" id="PF13005">
    <property type="entry name" value="zf-IS66"/>
    <property type="match status" value="1"/>
</dbReference>
<dbReference type="Pfam" id="PF03050">
    <property type="entry name" value="DDE_Tnp_IS66"/>
    <property type="match status" value="1"/>
</dbReference>
<gene>
    <name evidence="4" type="ORF">Selli2_31150</name>
</gene>